<dbReference type="InterPro" id="IPR051035">
    <property type="entry name" value="Mito_inheritance_9"/>
</dbReference>
<dbReference type="InterPro" id="IPR011009">
    <property type="entry name" value="Kinase-like_dom_sf"/>
</dbReference>
<accession>A0A0H2R0L6</accession>
<sequence>MFSSYWLETSSWALWICEVDPLQPHVGTLDFYAIACEVATLRFLHNAAKTEYISIEYIKDTNLGDVWMELEEPAIAFVTHQIAQLESRMMPIAFPAGVRAPLKDGDFCVGPDARLPMWFGRRSQLDVDKGPYEDSEATIATKLGRPLLPFQRERREFYGYEKQQPSDHMENLERYLVVAPLLVPKNPSLREFRTRHPDLQPSNIILSTASGPSNIKIIGLIDWQHTTILPRFLSASIPNDLQNYNDPVSQGETHALKASLIEVAATWKKLVRDGVPCPIKFEREDVLKTKEPDDKLKIPDENFETCRDITGFEAETWVPNEHYETAKSIAEMIKLNVFERIPEPEVRAKAEANWFLDDMDETDYS</sequence>
<dbReference type="Proteomes" id="UP000053477">
    <property type="component" value="Unassembled WGS sequence"/>
</dbReference>
<organism evidence="1 2">
    <name type="scientific">Schizopora paradoxa</name>
    <dbReference type="NCBI Taxonomy" id="27342"/>
    <lineage>
        <taxon>Eukaryota</taxon>
        <taxon>Fungi</taxon>
        <taxon>Dikarya</taxon>
        <taxon>Basidiomycota</taxon>
        <taxon>Agaricomycotina</taxon>
        <taxon>Agaricomycetes</taxon>
        <taxon>Hymenochaetales</taxon>
        <taxon>Schizoporaceae</taxon>
        <taxon>Schizopora</taxon>
    </lineage>
</organism>
<evidence type="ECO:0008006" key="3">
    <source>
        <dbReference type="Google" id="ProtNLM"/>
    </source>
</evidence>
<dbReference type="OrthoDB" id="2831558at2759"/>
<keyword evidence="2" id="KW-1185">Reference proteome</keyword>
<dbReference type="GO" id="GO:0005739">
    <property type="term" value="C:mitochondrion"/>
    <property type="evidence" value="ECO:0007669"/>
    <property type="project" value="TreeGrafter"/>
</dbReference>
<dbReference type="PANTHER" id="PTHR36091">
    <property type="entry name" value="ALTERED INHERITANCE OF MITOCHONDRIA PROTEIN 9, MITOCHONDRIAL"/>
    <property type="match status" value="1"/>
</dbReference>
<name>A0A0H2R0L6_9AGAM</name>
<dbReference type="STRING" id="27342.A0A0H2R0L6"/>
<protein>
    <recommendedName>
        <fullName evidence="3">Aminoglycoside phosphotransferase domain-containing protein</fullName>
    </recommendedName>
</protein>
<gene>
    <name evidence="1" type="ORF">SCHPADRAFT_923405</name>
</gene>
<dbReference type="PANTHER" id="PTHR36091:SF2">
    <property type="entry name" value="AMINOGLYCOSIDE PHOSPHOTRANSFERASE DOMAIN-CONTAINING PROTEIN"/>
    <property type="match status" value="1"/>
</dbReference>
<dbReference type="SUPFAM" id="SSF56112">
    <property type="entry name" value="Protein kinase-like (PK-like)"/>
    <property type="match status" value="1"/>
</dbReference>
<reference evidence="1 2" key="1">
    <citation type="submission" date="2015-04" db="EMBL/GenBank/DDBJ databases">
        <title>Complete genome sequence of Schizopora paradoxa KUC8140, a cosmopolitan wood degrader in East Asia.</title>
        <authorList>
            <consortium name="DOE Joint Genome Institute"/>
            <person name="Min B."/>
            <person name="Park H."/>
            <person name="Jang Y."/>
            <person name="Kim J.-J."/>
            <person name="Kim K.H."/>
            <person name="Pangilinan J."/>
            <person name="Lipzen A."/>
            <person name="Riley R."/>
            <person name="Grigoriev I.V."/>
            <person name="Spatafora J.W."/>
            <person name="Choi I.-G."/>
        </authorList>
    </citation>
    <scope>NUCLEOTIDE SEQUENCE [LARGE SCALE GENOMIC DNA]</scope>
    <source>
        <strain evidence="1 2">KUC8140</strain>
    </source>
</reference>
<evidence type="ECO:0000313" key="2">
    <source>
        <dbReference type="Proteomes" id="UP000053477"/>
    </source>
</evidence>
<dbReference type="AlphaFoldDB" id="A0A0H2R0L6"/>
<evidence type="ECO:0000313" key="1">
    <source>
        <dbReference type="EMBL" id="KLO05330.1"/>
    </source>
</evidence>
<dbReference type="EMBL" id="KQ086324">
    <property type="protein sequence ID" value="KLO05330.1"/>
    <property type="molecule type" value="Genomic_DNA"/>
</dbReference>
<proteinExistence type="predicted"/>
<dbReference type="InParanoid" id="A0A0H2R0L6"/>